<dbReference type="PANTHER" id="PTHR43794:SF11">
    <property type="entry name" value="AMIDOHYDROLASE-RELATED DOMAIN-CONTAINING PROTEIN"/>
    <property type="match status" value="1"/>
</dbReference>
<comment type="caution">
    <text evidence="4">The sequence shown here is derived from an EMBL/GenBank/DDBJ whole genome shotgun (WGS) entry which is preliminary data.</text>
</comment>
<dbReference type="SUPFAM" id="SSF51338">
    <property type="entry name" value="Composite domain of metallo-dependent hydrolases"/>
    <property type="match status" value="1"/>
</dbReference>
<proteinExistence type="inferred from homology"/>
<dbReference type="RefSeq" id="WP_081270347.1">
    <property type="nucleotide sequence ID" value="NZ_LVHG01000073.1"/>
</dbReference>
<dbReference type="PANTHER" id="PTHR43794">
    <property type="entry name" value="AMINOHYDROLASE SSNA-RELATED"/>
    <property type="match status" value="1"/>
</dbReference>
<sequence>MNQRTLIRNADVITMEDACGEIRGCDILIDSGAIVRVAPDIASSHGPSCEGAAVVDASGMIALPGLIDAHNCMWQTVLRGYVPDLWTGNYFTRLLPLRRYFQPVDNFNSGCVGGHEMLSYGTTTVVDYCHNIRAPGYADAAIEGLRESGIRHVFTYSFMSELPDAFDSEAARFADARRVFERFDDPGSRTTVNFGIESIGTANVAGQLAFARALGAASCIHLNARGDVAALDDQGLLGPDLLGIHGNLLTDEELRRMARSAMPLCFTPSADVQGTPADVVRRAAEHGVPVVFGCDVPCHVASDPMMQLRVMYAVQGFIDGLTARAREEVTGRRPAVRPGMPLLRPADLIRRATIGCAQVLGMADRIGSLKAGKRADIVLVRKGLFGDSIADDLCAHLLLQTSAREIDTVFVNGHALLSGGRLLNHDAGRTAQRVSQSRAAIFAAARNGG</sequence>
<dbReference type="EMBL" id="LVHG01000073">
    <property type="protein sequence ID" value="OAK59314.1"/>
    <property type="molecule type" value="Genomic_DNA"/>
</dbReference>
<dbReference type="Gene3D" id="3.20.20.140">
    <property type="entry name" value="Metal-dependent hydrolases"/>
    <property type="match status" value="1"/>
</dbReference>
<dbReference type="InterPro" id="IPR050287">
    <property type="entry name" value="MTA/SAH_deaminase"/>
</dbReference>
<dbReference type="SUPFAM" id="SSF51556">
    <property type="entry name" value="Metallo-dependent hydrolases"/>
    <property type="match status" value="1"/>
</dbReference>
<protein>
    <recommendedName>
        <fullName evidence="3">Amidohydrolase-related domain-containing protein</fullName>
    </recommendedName>
</protein>
<feature type="domain" description="Amidohydrolase-related" evidence="3">
    <location>
        <begin position="61"/>
        <end position="415"/>
    </location>
</feature>
<evidence type="ECO:0000313" key="4">
    <source>
        <dbReference type="EMBL" id="OAK59314.1"/>
    </source>
</evidence>
<dbReference type="Proteomes" id="UP000077852">
    <property type="component" value="Unassembled WGS sequence"/>
</dbReference>
<dbReference type="AlphaFoldDB" id="A0AA91DJB4"/>
<evidence type="ECO:0000256" key="1">
    <source>
        <dbReference type="ARBA" id="ARBA00006745"/>
    </source>
</evidence>
<dbReference type="Gene3D" id="2.30.40.10">
    <property type="entry name" value="Urease, subunit C, domain 1"/>
    <property type="match status" value="1"/>
</dbReference>
<evidence type="ECO:0000256" key="2">
    <source>
        <dbReference type="ARBA" id="ARBA00022801"/>
    </source>
</evidence>
<keyword evidence="2" id="KW-0378">Hydrolase</keyword>
<reference evidence="4 5" key="1">
    <citation type="submission" date="2016-03" db="EMBL/GenBank/DDBJ databases">
        <title>Genome sequence of Variovorax paradoxus KB5.</title>
        <authorList>
            <person name="Jeong H."/>
            <person name="Hong C.E."/>
            <person name="Jo S.H."/>
            <person name="Park J.M."/>
        </authorList>
    </citation>
    <scope>NUCLEOTIDE SEQUENCE [LARGE SCALE GENOMIC DNA]</scope>
    <source>
        <strain evidence="4 5">KB5</strain>
    </source>
</reference>
<evidence type="ECO:0000259" key="3">
    <source>
        <dbReference type="Pfam" id="PF01979"/>
    </source>
</evidence>
<evidence type="ECO:0000313" key="5">
    <source>
        <dbReference type="Proteomes" id="UP000077852"/>
    </source>
</evidence>
<gene>
    <name evidence="4" type="ORF">A3K87_02805</name>
</gene>
<dbReference type="Pfam" id="PF01979">
    <property type="entry name" value="Amidohydro_1"/>
    <property type="match status" value="1"/>
</dbReference>
<organism evidence="4 5">
    <name type="scientific">Variovorax paradoxus</name>
    <dbReference type="NCBI Taxonomy" id="34073"/>
    <lineage>
        <taxon>Bacteria</taxon>
        <taxon>Pseudomonadati</taxon>
        <taxon>Pseudomonadota</taxon>
        <taxon>Betaproteobacteria</taxon>
        <taxon>Burkholderiales</taxon>
        <taxon>Comamonadaceae</taxon>
        <taxon>Variovorax</taxon>
    </lineage>
</organism>
<comment type="similarity">
    <text evidence="1">Belongs to the metallo-dependent hydrolases superfamily. ATZ/TRZ family.</text>
</comment>
<accession>A0AA91DJB4</accession>
<dbReference type="InterPro" id="IPR032466">
    <property type="entry name" value="Metal_Hydrolase"/>
</dbReference>
<name>A0AA91DJB4_VARPD</name>
<dbReference type="InterPro" id="IPR011059">
    <property type="entry name" value="Metal-dep_hydrolase_composite"/>
</dbReference>
<dbReference type="InterPro" id="IPR006680">
    <property type="entry name" value="Amidohydro-rel"/>
</dbReference>
<dbReference type="GO" id="GO:0016810">
    <property type="term" value="F:hydrolase activity, acting on carbon-nitrogen (but not peptide) bonds"/>
    <property type="evidence" value="ECO:0007669"/>
    <property type="project" value="InterPro"/>
</dbReference>